<dbReference type="SUPFAM" id="SSF50475">
    <property type="entry name" value="FMN-binding split barrel"/>
    <property type="match status" value="1"/>
</dbReference>
<name>A0ABN2MLS6_9PSEU</name>
<evidence type="ECO:0000259" key="2">
    <source>
        <dbReference type="Pfam" id="PF01243"/>
    </source>
</evidence>
<accession>A0ABN2MLS6</accession>
<proteinExistence type="predicted"/>
<keyword evidence="1" id="KW-0560">Oxidoreductase</keyword>
<dbReference type="InterPro" id="IPR011576">
    <property type="entry name" value="Pyridox_Oxase_N"/>
</dbReference>
<dbReference type="RefSeq" id="WP_344412284.1">
    <property type="nucleotide sequence ID" value="NZ_BAAAQK010000003.1"/>
</dbReference>
<dbReference type="EMBL" id="BAAAQK010000003">
    <property type="protein sequence ID" value="GAA1831731.1"/>
    <property type="molecule type" value="Genomic_DNA"/>
</dbReference>
<comment type="caution">
    <text evidence="3">The sequence shown here is derived from an EMBL/GenBank/DDBJ whole genome shotgun (WGS) entry which is preliminary data.</text>
</comment>
<organism evidence="3 4">
    <name type="scientific">Pseudonocardia ailaonensis</name>
    <dbReference type="NCBI Taxonomy" id="367279"/>
    <lineage>
        <taxon>Bacteria</taxon>
        <taxon>Bacillati</taxon>
        <taxon>Actinomycetota</taxon>
        <taxon>Actinomycetes</taxon>
        <taxon>Pseudonocardiales</taxon>
        <taxon>Pseudonocardiaceae</taxon>
        <taxon>Pseudonocardia</taxon>
    </lineage>
</organism>
<feature type="domain" description="Pyridoxamine 5'-phosphate oxidase N-terminal" evidence="2">
    <location>
        <begin position="18"/>
        <end position="147"/>
    </location>
</feature>
<dbReference type="InterPro" id="IPR052019">
    <property type="entry name" value="F420H2_bilvrd_red/Heme_oxyg"/>
</dbReference>
<dbReference type="Gene3D" id="2.30.110.10">
    <property type="entry name" value="Electron Transport, Fmn-binding Protein, Chain A"/>
    <property type="match status" value="1"/>
</dbReference>
<dbReference type="PANTHER" id="PTHR35176:SF6">
    <property type="entry name" value="HEME OXYGENASE HI_0854-RELATED"/>
    <property type="match status" value="1"/>
</dbReference>
<dbReference type="PANTHER" id="PTHR35176">
    <property type="entry name" value="HEME OXYGENASE HI_0854-RELATED"/>
    <property type="match status" value="1"/>
</dbReference>
<dbReference type="InterPro" id="IPR012349">
    <property type="entry name" value="Split_barrel_FMN-bd"/>
</dbReference>
<evidence type="ECO:0000313" key="4">
    <source>
        <dbReference type="Proteomes" id="UP001500449"/>
    </source>
</evidence>
<evidence type="ECO:0000256" key="1">
    <source>
        <dbReference type="ARBA" id="ARBA00023002"/>
    </source>
</evidence>
<dbReference type="Proteomes" id="UP001500449">
    <property type="component" value="Unassembled WGS sequence"/>
</dbReference>
<keyword evidence="4" id="KW-1185">Reference proteome</keyword>
<sequence>MTAPKTQKRGRAIAMTGQELDAFLAEQRTCRVATTGTHGPHATPLWFHWDGTSLWLTSLTRAQRWKDLEQDPRMAVVVDAGHEYGELRGAELRGRVEPVGEIPRTGEPNAELDKVEQAFADKYTGGQVANDGRHGWLRLRPEKINSWDFRKIPAS</sequence>
<evidence type="ECO:0000313" key="3">
    <source>
        <dbReference type="EMBL" id="GAA1831731.1"/>
    </source>
</evidence>
<gene>
    <name evidence="3" type="ORF">GCM10009836_07150</name>
</gene>
<dbReference type="Pfam" id="PF01243">
    <property type="entry name" value="PNPOx_N"/>
    <property type="match status" value="1"/>
</dbReference>
<protein>
    <submittedName>
        <fullName evidence="3">Pyridoxamine 5'-phosphate oxidase family protein</fullName>
    </submittedName>
</protein>
<reference evidence="3 4" key="1">
    <citation type="journal article" date="2019" name="Int. J. Syst. Evol. Microbiol.">
        <title>The Global Catalogue of Microorganisms (GCM) 10K type strain sequencing project: providing services to taxonomists for standard genome sequencing and annotation.</title>
        <authorList>
            <consortium name="The Broad Institute Genomics Platform"/>
            <consortium name="The Broad Institute Genome Sequencing Center for Infectious Disease"/>
            <person name="Wu L."/>
            <person name="Ma J."/>
        </authorList>
    </citation>
    <scope>NUCLEOTIDE SEQUENCE [LARGE SCALE GENOMIC DNA]</scope>
    <source>
        <strain evidence="3 4">JCM 16009</strain>
    </source>
</reference>